<proteinExistence type="predicted"/>
<accession>D3DGV1</accession>
<keyword evidence="3" id="KW-1185">Reference proteome</keyword>
<gene>
    <name evidence="2" type="ordered locus">HTH_0591</name>
</gene>
<evidence type="ECO:0000259" key="1">
    <source>
        <dbReference type="Pfam" id="PF04366"/>
    </source>
</evidence>
<evidence type="ECO:0000313" key="2">
    <source>
        <dbReference type="EMBL" id="BAI69053.1"/>
    </source>
</evidence>
<evidence type="ECO:0000313" key="3">
    <source>
        <dbReference type="Proteomes" id="UP000002574"/>
    </source>
</evidence>
<dbReference type="PANTHER" id="PTHR15629">
    <property type="entry name" value="SH3YL1 PROTEIN"/>
    <property type="match status" value="1"/>
</dbReference>
<dbReference type="OrthoDB" id="9782434at2"/>
<dbReference type="GO" id="GO:0035091">
    <property type="term" value="F:phosphatidylinositol binding"/>
    <property type="evidence" value="ECO:0007669"/>
    <property type="project" value="TreeGrafter"/>
</dbReference>
<feature type="domain" description="Ysc84 actin-binding" evidence="1">
    <location>
        <begin position="96"/>
        <end position="217"/>
    </location>
</feature>
<dbReference type="PANTHER" id="PTHR15629:SF2">
    <property type="entry name" value="SH3 DOMAIN-CONTAINING YSC84-LIKE PROTEIN 1"/>
    <property type="match status" value="1"/>
</dbReference>
<dbReference type="STRING" id="608538.HTH_0591"/>
<name>D3DGV1_HYDTT</name>
<dbReference type="eggNOG" id="COG2930">
    <property type="taxonomic scope" value="Bacteria"/>
</dbReference>
<dbReference type="EMBL" id="AP011112">
    <property type="protein sequence ID" value="BAI69053.1"/>
    <property type="molecule type" value="Genomic_DNA"/>
</dbReference>
<dbReference type="KEGG" id="hth:HTH_0591"/>
<dbReference type="InterPro" id="IPR007461">
    <property type="entry name" value="Ysc84_actin-binding"/>
</dbReference>
<dbReference type="RefSeq" id="WP_012963235.1">
    <property type="nucleotide sequence ID" value="NC_013799.1"/>
</dbReference>
<dbReference type="Pfam" id="PF04366">
    <property type="entry name" value="Ysc84"/>
    <property type="match status" value="1"/>
</dbReference>
<dbReference type="CDD" id="cd11524">
    <property type="entry name" value="SYLF"/>
    <property type="match status" value="1"/>
</dbReference>
<protein>
    <recommendedName>
        <fullName evidence="1">Ysc84 actin-binding domain-containing protein</fullName>
    </recommendedName>
</protein>
<sequence length="224" mass="23887">MKFIFAILALVSLALAVDKEDMERLVEESTWVVKDLRLGAEGIPEELLKRARGVIVCPGLIKGAFIFGGGGGNCTVSYRNPTTGEWSAPAFYTLAQASVGFQIGVESVDLLLVVNTDRGMRSLLRNKVKLGADLSVAAGPAGRSASASTDLALKADIYSYSKAKGIFAGVSLQGAVLIPYEDGISAYYGKHLTPKEILFGKVQMPPSAVKFTQTLKALTVRFQP</sequence>
<dbReference type="Proteomes" id="UP000002574">
    <property type="component" value="Chromosome"/>
</dbReference>
<dbReference type="AlphaFoldDB" id="D3DGV1"/>
<dbReference type="KEGG" id="hte:Hydth_0590"/>
<reference evidence="2 3" key="1">
    <citation type="journal article" date="2010" name="J. Bacteriol.">
        <title>Complete genome sequence of the thermophilic, obligately chemolithoautotrophic hydrogen-oxidizing bacterium Hydrogenobacter thermophilus TK-6.</title>
        <authorList>
            <person name="Arai H."/>
            <person name="Kanbe H."/>
            <person name="Ishii M."/>
            <person name="Igarashi Y."/>
        </authorList>
    </citation>
    <scope>NUCLEOTIDE SEQUENCE [LARGE SCALE GENOMIC DNA]</scope>
    <source>
        <strain evidence="3">DSM 6534 / IAM 12695 / TK-6 [Tokyo]</strain>
    </source>
</reference>
<organism evidence="2 3">
    <name type="scientific">Hydrogenobacter thermophilus (strain DSM 6534 / IAM 12695 / TK-6)</name>
    <dbReference type="NCBI Taxonomy" id="608538"/>
    <lineage>
        <taxon>Bacteria</taxon>
        <taxon>Pseudomonadati</taxon>
        <taxon>Aquificota</taxon>
        <taxon>Aquificia</taxon>
        <taxon>Aquificales</taxon>
        <taxon>Aquificaceae</taxon>
        <taxon>Hydrogenobacter</taxon>
    </lineage>
</organism>
<dbReference type="InterPro" id="IPR051702">
    <property type="entry name" value="SH3_domain_YSC84-like"/>
</dbReference>